<comment type="caution">
    <text evidence="2">The sequence shown here is derived from an EMBL/GenBank/DDBJ whole genome shotgun (WGS) entry which is preliminary data.</text>
</comment>
<reference evidence="2 3" key="1">
    <citation type="submission" date="2023-01" db="EMBL/GenBank/DDBJ databases">
        <title>Analysis of 21 Apiospora genomes using comparative genomics revels a genus with tremendous synthesis potential of carbohydrate active enzymes and secondary metabolites.</title>
        <authorList>
            <person name="Sorensen T."/>
        </authorList>
    </citation>
    <scope>NUCLEOTIDE SEQUENCE [LARGE SCALE GENOMIC DNA]</scope>
    <source>
        <strain evidence="2 3">CBS 20057</strain>
    </source>
</reference>
<dbReference type="EMBL" id="JAQQWI010000022">
    <property type="protein sequence ID" value="KAK7995985.1"/>
    <property type="molecule type" value="Genomic_DNA"/>
</dbReference>
<name>A0ABR1R1T8_9PEZI</name>
<gene>
    <name evidence="2" type="ORF">PG991_015452</name>
</gene>
<sequence>MGAGAGDLGALQDPAFGGHPRQGRAFETLQWNPRCLAIGWIENHNGSALGARDPGSPPSPSQILFITRTAQMGRVFGTKQADIAKLMVNLDGIEDTTYYADLLA</sequence>
<proteinExistence type="predicted"/>
<keyword evidence="3" id="KW-1185">Reference proteome</keyword>
<dbReference type="Proteomes" id="UP001396898">
    <property type="component" value="Unassembled WGS sequence"/>
</dbReference>
<accession>A0ABR1R1T8</accession>
<organism evidence="2 3">
    <name type="scientific">Apiospora marii</name>
    <dbReference type="NCBI Taxonomy" id="335849"/>
    <lineage>
        <taxon>Eukaryota</taxon>
        <taxon>Fungi</taxon>
        <taxon>Dikarya</taxon>
        <taxon>Ascomycota</taxon>
        <taxon>Pezizomycotina</taxon>
        <taxon>Sordariomycetes</taxon>
        <taxon>Xylariomycetidae</taxon>
        <taxon>Amphisphaeriales</taxon>
        <taxon>Apiosporaceae</taxon>
        <taxon>Apiospora</taxon>
    </lineage>
</organism>
<feature type="region of interest" description="Disordered" evidence="1">
    <location>
        <begin position="1"/>
        <end position="22"/>
    </location>
</feature>
<protein>
    <submittedName>
        <fullName evidence="2">Uncharacterized protein</fullName>
    </submittedName>
</protein>
<evidence type="ECO:0000313" key="3">
    <source>
        <dbReference type="Proteomes" id="UP001396898"/>
    </source>
</evidence>
<evidence type="ECO:0000313" key="2">
    <source>
        <dbReference type="EMBL" id="KAK7995985.1"/>
    </source>
</evidence>
<evidence type="ECO:0000256" key="1">
    <source>
        <dbReference type="SAM" id="MobiDB-lite"/>
    </source>
</evidence>